<dbReference type="SUPFAM" id="SSF50630">
    <property type="entry name" value="Acid proteases"/>
    <property type="match status" value="1"/>
</dbReference>
<evidence type="ECO:0000256" key="1">
    <source>
        <dbReference type="ARBA" id="ARBA00007447"/>
    </source>
</evidence>
<evidence type="ECO:0000256" key="5">
    <source>
        <dbReference type="PIRSR" id="PIRSR601461-1"/>
    </source>
</evidence>
<gene>
    <name evidence="9" type="ORF">NSCI0253_LOCUS29791</name>
</gene>
<evidence type="ECO:0000256" key="6">
    <source>
        <dbReference type="PIRSR" id="PIRSR601461-2"/>
    </source>
</evidence>
<dbReference type="PRINTS" id="PR00792">
    <property type="entry name" value="PEPSIN"/>
</dbReference>
<name>A0A7S1AIM3_NOCSC</name>
<dbReference type="InterPro" id="IPR021109">
    <property type="entry name" value="Peptidase_aspartic_dom_sf"/>
</dbReference>
<comment type="similarity">
    <text evidence="1 7">Belongs to the peptidase A1 family.</text>
</comment>
<organism evidence="9">
    <name type="scientific">Noctiluca scintillans</name>
    <name type="common">Sea sparkle</name>
    <name type="synonym">Red tide dinoflagellate</name>
    <dbReference type="NCBI Taxonomy" id="2966"/>
    <lineage>
        <taxon>Eukaryota</taxon>
        <taxon>Sar</taxon>
        <taxon>Alveolata</taxon>
        <taxon>Dinophyceae</taxon>
        <taxon>Noctilucales</taxon>
        <taxon>Noctilucaceae</taxon>
        <taxon>Noctiluca</taxon>
    </lineage>
</organism>
<keyword evidence="6" id="KW-1015">Disulfide bond</keyword>
<dbReference type="EMBL" id="HBFQ01042137">
    <property type="protein sequence ID" value="CAD8855439.1"/>
    <property type="molecule type" value="Transcribed_RNA"/>
</dbReference>
<sequence length="466" mass="50998">MFLALNGDVLQARLLVERRVKKEQTITVALQPTPSAHLHRRWSGDTSTRASPSRGMSFLAESSRRVHALDYVGEFEVGTPPVRFRAILDTGSGAVLLPADRCHESLACRKHKRYNLNASSTSSPIAWLDNATEAPRDMFDRETLHLAFGAGEVWGQLVRDDVCLAEGMCRRMNFVEVVEASDQPFEAAQWDGVLGLAPDISPAKEYNLLESFGSGSASVFALFLGRGLRDGAEVTWGGYRRERVASPFVWVNLTVPGYWQIKLSDLTIGGKALDLGCSCEGCCQAVVDSGSSVIMGPAFLIKMLKEKMNLSEICTNKTFPSLGFKVAGHDGRDEMLELTADEYMDREWSEGVEYCLPHLMPVGETGRGPIVVLGMPVLRKFYTVFDGKAKRVGFALANQPNISGPEPNDMKKNGTFVVAPLAEEASRKVFPSMAVAKHMSDVTVPLIPCRGTCYPQNETGQDGKAI</sequence>
<dbReference type="Gene3D" id="2.40.70.10">
    <property type="entry name" value="Acid Proteases"/>
    <property type="match status" value="2"/>
</dbReference>
<feature type="active site" evidence="5">
    <location>
        <position position="89"/>
    </location>
</feature>
<dbReference type="GO" id="GO:0004190">
    <property type="term" value="F:aspartic-type endopeptidase activity"/>
    <property type="evidence" value="ECO:0007669"/>
    <property type="project" value="UniProtKB-KW"/>
</dbReference>
<reference evidence="9" key="1">
    <citation type="submission" date="2021-01" db="EMBL/GenBank/DDBJ databases">
        <authorList>
            <person name="Corre E."/>
            <person name="Pelletier E."/>
            <person name="Niang G."/>
            <person name="Scheremetjew M."/>
            <person name="Finn R."/>
            <person name="Kale V."/>
            <person name="Holt S."/>
            <person name="Cochrane G."/>
            <person name="Meng A."/>
            <person name="Brown T."/>
            <person name="Cohen L."/>
        </authorList>
    </citation>
    <scope>NUCLEOTIDE SEQUENCE</scope>
</reference>
<feature type="active site" evidence="5">
    <location>
        <position position="288"/>
    </location>
</feature>
<dbReference type="AlphaFoldDB" id="A0A7S1AIM3"/>
<evidence type="ECO:0000256" key="7">
    <source>
        <dbReference type="RuleBase" id="RU000454"/>
    </source>
</evidence>
<dbReference type="InterPro" id="IPR001461">
    <property type="entry name" value="Aspartic_peptidase_A1"/>
</dbReference>
<dbReference type="PROSITE" id="PS51767">
    <property type="entry name" value="PEPTIDASE_A1"/>
    <property type="match status" value="1"/>
</dbReference>
<dbReference type="PANTHER" id="PTHR47966">
    <property type="entry name" value="BETA-SITE APP-CLEAVING ENZYME, ISOFORM A-RELATED"/>
    <property type="match status" value="1"/>
</dbReference>
<keyword evidence="4 7" id="KW-0378">Hydrolase</keyword>
<feature type="disulfide bond" evidence="6">
    <location>
        <begin position="314"/>
        <end position="355"/>
    </location>
</feature>
<accession>A0A7S1AIM3</accession>
<dbReference type="PROSITE" id="PS00141">
    <property type="entry name" value="ASP_PROTEASE"/>
    <property type="match status" value="1"/>
</dbReference>
<evidence type="ECO:0000313" key="9">
    <source>
        <dbReference type="EMBL" id="CAD8855439.1"/>
    </source>
</evidence>
<dbReference type="Pfam" id="PF00026">
    <property type="entry name" value="Asp"/>
    <property type="match status" value="1"/>
</dbReference>
<protein>
    <recommendedName>
        <fullName evidence="8">Peptidase A1 domain-containing protein</fullName>
    </recommendedName>
</protein>
<evidence type="ECO:0000256" key="2">
    <source>
        <dbReference type="ARBA" id="ARBA00022670"/>
    </source>
</evidence>
<dbReference type="CDD" id="cd05471">
    <property type="entry name" value="pepsin_like"/>
    <property type="match status" value="1"/>
</dbReference>
<dbReference type="FunFam" id="2.40.70.10:FF:000115">
    <property type="entry name" value="Lysosomal aspartic protease"/>
    <property type="match status" value="1"/>
</dbReference>
<keyword evidence="2 7" id="KW-0645">Protease</keyword>
<dbReference type="InterPro" id="IPR001969">
    <property type="entry name" value="Aspartic_peptidase_AS"/>
</dbReference>
<feature type="domain" description="Peptidase A1" evidence="8">
    <location>
        <begin position="71"/>
        <end position="395"/>
    </location>
</feature>
<proteinExistence type="inferred from homology"/>
<feature type="disulfide bond" evidence="6">
    <location>
        <begin position="102"/>
        <end position="108"/>
    </location>
</feature>
<evidence type="ECO:0000256" key="4">
    <source>
        <dbReference type="ARBA" id="ARBA00022801"/>
    </source>
</evidence>
<dbReference type="InterPro" id="IPR034164">
    <property type="entry name" value="Pepsin-like_dom"/>
</dbReference>
<dbReference type="PANTHER" id="PTHR47966:SF51">
    <property type="entry name" value="BETA-SITE APP-CLEAVING ENZYME, ISOFORM A-RELATED"/>
    <property type="match status" value="1"/>
</dbReference>
<evidence type="ECO:0000259" key="8">
    <source>
        <dbReference type="PROSITE" id="PS51767"/>
    </source>
</evidence>
<evidence type="ECO:0000256" key="3">
    <source>
        <dbReference type="ARBA" id="ARBA00022750"/>
    </source>
</evidence>
<dbReference type="GO" id="GO:0016485">
    <property type="term" value="P:protein processing"/>
    <property type="evidence" value="ECO:0007669"/>
    <property type="project" value="UniProtKB-ARBA"/>
</dbReference>
<dbReference type="InterPro" id="IPR033121">
    <property type="entry name" value="PEPTIDASE_A1"/>
</dbReference>
<keyword evidence="3 7" id="KW-0064">Aspartyl protease</keyword>